<dbReference type="AlphaFoldDB" id="A0A415EP23"/>
<reference evidence="2 3" key="1">
    <citation type="submission" date="2018-08" db="EMBL/GenBank/DDBJ databases">
        <title>A genome reference for cultivated species of the human gut microbiota.</title>
        <authorList>
            <person name="Zou Y."/>
            <person name="Xue W."/>
            <person name="Luo G."/>
        </authorList>
    </citation>
    <scope>NUCLEOTIDE SEQUENCE [LARGE SCALE GENOMIC DNA]</scope>
    <source>
        <strain evidence="2 3">AF48-16</strain>
    </source>
</reference>
<comment type="caution">
    <text evidence="2">The sequence shown here is derived from an EMBL/GenBank/DDBJ whole genome shotgun (WGS) entry which is preliminary data.</text>
</comment>
<keyword evidence="1" id="KW-0175">Coiled coil</keyword>
<feature type="non-terminal residue" evidence="2">
    <location>
        <position position="1"/>
    </location>
</feature>
<name>A0A415EP23_ENTCA</name>
<evidence type="ECO:0000313" key="2">
    <source>
        <dbReference type="EMBL" id="RHK04800.1"/>
    </source>
</evidence>
<protein>
    <submittedName>
        <fullName evidence="2">Uncharacterized protein</fullName>
    </submittedName>
</protein>
<sequence>VLVVLYRNKNRIDNDNPKKYLHAHDVKTQNNYTDLKSATELILQNSLGEEMSFKRPSFESTKIKEYKEVQFTDVNNVVGKLVNTSMPFLQQSYTMQQLHQAAPNGIFTTTADIKTLSRFSDGSISTMVRNSSNDLVKHQGFFQITNVVKTNPIVAVAASMQVMALVSSQYYLNQINSQLANISEKINELLNYHHDEKIGMLLTVKDRLSKIVSKQHADSHDIGEVRILLKDAKNVYEEYRMRLSRQLEELEKFEAKAFFEKDKIFELETKIQETNFTIKIVYEADQLSMQAELAEIAVRMKTSEDNLVIQELTEQIKDRFNSSFYHTAESFIKDKYLPIIREKYRKFGKNYLFKHPERLKQINHLAKVPELKSMDTKISDLVQQLSVESNREQEIVYLPSENLQAQRVFLAIN</sequence>
<gene>
    <name evidence="2" type="ORF">DW084_15395</name>
</gene>
<feature type="coiled-coil region" evidence="1">
    <location>
        <begin position="229"/>
        <end position="256"/>
    </location>
</feature>
<dbReference type="EMBL" id="QRMZ01000025">
    <property type="protein sequence ID" value="RHK04800.1"/>
    <property type="molecule type" value="Genomic_DNA"/>
</dbReference>
<evidence type="ECO:0000256" key="1">
    <source>
        <dbReference type="SAM" id="Coils"/>
    </source>
</evidence>
<accession>A0A415EP23</accession>
<evidence type="ECO:0000313" key="3">
    <source>
        <dbReference type="Proteomes" id="UP000286288"/>
    </source>
</evidence>
<organism evidence="2 3">
    <name type="scientific">Enterococcus casseliflavus</name>
    <name type="common">Enterococcus flavescens</name>
    <dbReference type="NCBI Taxonomy" id="37734"/>
    <lineage>
        <taxon>Bacteria</taxon>
        <taxon>Bacillati</taxon>
        <taxon>Bacillota</taxon>
        <taxon>Bacilli</taxon>
        <taxon>Lactobacillales</taxon>
        <taxon>Enterococcaceae</taxon>
        <taxon>Enterococcus</taxon>
    </lineage>
</organism>
<proteinExistence type="predicted"/>
<dbReference type="Proteomes" id="UP000286288">
    <property type="component" value="Unassembled WGS sequence"/>
</dbReference>